<feature type="transmembrane region" description="Helical" evidence="5">
    <location>
        <begin position="183"/>
        <end position="205"/>
    </location>
</feature>
<dbReference type="RefSeq" id="WP_304182393.1">
    <property type="nucleotide sequence ID" value="NZ_DRGM01000123.1"/>
</dbReference>
<keyword evidence="4 5" id="KW-0472">Membrane</keyword>
<dbReference type="Gene3D" id="1.10.3730.20">
    <property type="match status" value="1"/>
</dbReference>
<evidence type="ECO:0000256" key="5">
    <source>
        <dbReference type="SAM" id="Phobius"/>
    </source>
</evidence>
<dbReference type="PANTHER" id="PTHR22911">
    <property type="entry name" value="ACYL-MALONYL CONDENSING ENZYME-RELATED"/>
    <property type="match status" value="1"/>
</dbReference>
<dbReference type="InterPro" id="IPR037185">
    <property type="entry name" value="EmrE-like"/>
</dbReference>
<comment type="caution">
    <text evidence="7">The sequence shown here is derived from an EMBL/GenBank/DDBJ whole genome shotgun (WGS) entry which is preliminary data.</text>
</comment>
<dbReference type="EMBL" id="DRGM01000123">
    <property type="protein sequence ID" value="HEA17053.1"/>
    <property type="molecule type" value="Genomic_DNA"/>
</dbReference>
<dbReference type="InterPro" id="IPR000620">
    <property type="entry name" value="EamA_dom"/>
</dbReference>
<accession>A0A7V1CZB5</accession>
<comment type="subcellular location">
    <subcellularLocation>
        <location evidence="1">Membrane</location>
        <topology evidence="1">Multi-pass membrane protein</topology>
    </subcellularLocation>
</comment>
<reference evidence="7" key="1">
    <citation type="journal article" date="2020" name="mSystems">
        <title>Genome- and Community-Level Interaction Insights into Carbon Utilization and Element Cycling Functions of Hydrothermarchaeota in Hydrothermal Sediment.</title>
        <authorList>
            <person name="Zhou Z."/>
            <person name="Liu Y."/>
            <person name="Xu W."/>
            <person name="Pan J."/>
            <person name="Luo Z.H."/>
            <person name="Li M."/>
        </authorList>
    </citation>
    <scope>NUCLEOTIDE SEQUENCE [LARGE SCALE GENOMIC DNA]</scope>
    <source>
        <strain evidence="7">HyVt-346</strain>
    </source>
</reference>
<keyword evidence="3 5" id="KW-1133">Transmembrane helix</keyword>
<proteinExistence type="predicted"/>
<dbReference type="GO" id="GO:0016020">
    <property type="term" value="C:membrane"/>
    <property type="evidence" value="ECO:0007669"/>
    <property type="project" value="UniProtKB-SubCell"/>
</dbReference>
<dbReference type="SUPFAM" id="SSF103481">
    <property type="entry name" value="Multidrug resistance efflux transporter EmrE"/>
    <property type="match status" value="2"/>
</dbReference>
<dbReference type="AlphaFoldDB" id="A0A7V1CZB5"/>
<evidence type="ECO:0000313" key="7">
    <source>
        <dbReference type="EMBL" id="HEA17053.1"/>
    </source>
</evidence>
<feature type="transmembrane region" description="Helical" evidence="5">
    <location>
        <begin position="152"/>
        <end position="171"/>
    </location>
</feature>
<feature type="transmembrane region" description="Helical" evidence="5">
    <location>
        <begin position="267"/>
        <end position="289"/>
    </location>
</feature>
<dbReference type="PANTHER" id="PTHR22911:SF6">
    <property type="entry name" value="SOLUTE CARRIER FAMILY 35 MEMBER G1"/>
    <property type="match status" value="1"/>
</dbReference>
<feature type="transmembrane region" description="Helical" evidence="5">
    <location>
        <begin position="35"/>
        <end position="54"/>
    </location>
</feature>
<dbReference type="Pfam" id="PF00892">
    <property type="entry name" value="EamA"/>
    <property type="match status" value="1"/>
</dbReference>
<evidence type="ECO:0000256" key="4">
    <source>
        <dbReference type="ARBA" id="ARBA00023136"/>
    </source>
</evidence>
<evidence type="ECO:0000259" key="6">
    <source>
        <dbReference type="Pfam" id="PF00892"/>
    </source>
</evidence>
<feature type="domain" description="EamA" evidence="6">
    <location>
        <begin position="8"/>
        <end position="138"/>
    </location>
</feature>
<sequence length="304" mass="33617">MASKESAAVIWMLSDSLILSVMLLIGGFLGKAISPFQVVFLVNVIAAFAAIILFSKGKWENIKPQKMKLHIFRGLLGVSSTICLFYALQYLSLAEVTAINFFVPLITSILSVFIFREKPKAYVYIAIILNLAGVMMLLSPKLMASQVTQQNLYLGLIFALSAVAILVIYNINLKKIGNAEKVVPQMVFAPLYSAIILLPVAIFVWKPLDTNSALLIMLYGGLLITKLAARFFAFNKSDLSKLMPLEYAQILFSSILGYIFLQQTQTLLGIAGIVLIVLSSIAHVLFMHFERNSHTKNMKGITND</sequence>
<gene>
    <name evidence="7" type="ORF">ENH88_11535</name>
</gene>
<dbReference type="Proteomes" id="UP000886188">
    <property type="component" value="Unassembled WGS sequence"/>
</dbReference>
<evidence type="ECO:0000256" key="1">
    <source>
        <dbReference type="ARBA" id="ARBA00004141"/>
    </source>
</evidence>
<protein>
    <submittedName>
        <fullName evidence="7">DMT family transporter</fullName>
    </submittedName>
</protein>
<feature type="transmembrane region" description="Helical" evidence="5">
    <location>
        <begin position="211"/>
        <end position="233"/>
    </location>
</feature>
<organism evidence="7">
    <name type="scientific">Pseudoalteromonas prydzensis</name>
    <dbReference type="NCBI Taxonomy" id="182141"/>
    <lineage>
        <taxon>Bacteria</taxon>
        <taxon>Pseudomonadati</taxon>
        <taxon>Pseudomonadota</taxon>
        <taxon>Gammaproteobacteria</taxon>
        <taxon>Alteromonadales</taxon>
        <taxon>Pseudoalteromonadaceae</taxon>
        <taxon>Pseudoalteromonas</taxon>
    </lineage>
</organism>
<evidence type="ECO:0000256" key="2">
    <source>
        <dbReference type="ARBA" id="ARBA00022692"/>
    </source>
</evidence>
<feature type="transmembrane region" description="Helical" evidence="5">
    <location>
        <begin position="7"/>
        <end position="29"/>
    </location>
</feature>
<feature type="transmembrane region" description="Helical" evidence="5">
    <location>
        <begin position="122"/>
        <end position="140"/>
    </location>
</feature>
<evidence type="ECO:0000256" key="3">
    <source>
        <dbReference type="ARBA" id="ARBA00022989"/>
    </source>
</evidence>
<keyword evidence="2 5" id="KW-0812">Transmembrane</keyword>
<feature type="transmembrane region" description="Helical" evidence="5">
    <location>
        <begin position="98"/>
        <end position="115"/>
    </location>
</feature>
<name>A0A7V1CZB5_9GAMM</name>
<feature type="transmembrane region" description="Helical" evidence="5">
    <location>
        <begin position="74"/>
        <end position="92"/>
    </location>
</feature>